<gene>
    <name evidence="1" type="ORF">MSG28_006861</name>
</gene>
<evidence type="ECO:0000313" key="1">
    <source>
        <dbReference type="EMBL" id="KAI8424949.1"/>
    </source>
</evidence>
<name>A0ACC0JLI7_CHOFU</name>
<reference evidence="1 2" key="1">
    <citation type="journal article" date="2022" name="Genome Biol. Evol.">
        <title>The Spruce Budworm Genome: Reconstructing the Evolutionary History of Antifreeze Proteins.</title>
        <authorList>
            <person name="Beliveau C."/>
            <person name="Gagne P."/>
            <person name="Picq S."/>
            <person name="Vernygora O."/>
            <person name="Keeling C.I."/>
            <person name="Pinkney K."/>
            <person name="Doucet D."/>
            <person name="Wen F."/>
            <person name="Johnston J.S."/>
            <person name="Maaroufi H."/>
            <person name="Boyle B."/>
            <person name="Laroche J."/>
            <person name="Dewar K."/>
            <person name="Juretic N."/>
            <person name="Blackburn G."/>
            <person name="Nisole A."/>
            <person name="Brunet B."/>
            <person name="Brandao M."/>
            <person name="Lumley L."/>
            <person name="Duan J."/>
            <person name="Quan G."/>
            <person name="Lucarotti C.J."/>
            <person name="Roe A.D."/>
            <person name="Sperling F.A.H."/>
            <person name="Levesque R.C."/>
            <person name="Cusson M."/>
        </authorList>
    </citation>
    <scope>NUCLEOTIDE SEQUENCE [LARGE SCALE GENOMIC DNA]</scope>
    <source>
        <strain evidence="1">Glfc:IPQL:Cfum</strain>
    </source>
</reference>
<dbReference type="EMBL" id="CM046111">
    <property type="protein sequence ID" value="KAI8424949.1"/>
    <property type="molecule type" value="Genomic_DNA"/>
</dbReference>
<proteinExistence type="predicted"/>
<comment type="caution">
    <text evidence="1">The sequence shown here is derived from an EMBL/GenBank/DDBJ whole genome shotgun (WGS) entry which is preliminary data.</text>
</comment>
<evidence type="ECO:0000313" key="2">
    <source>
        <dbReference type="Proteomes" id="UP001064048"/>
    </source>
</evidence>
<sequence length="932" mass="105232">MNEHVSVKLWVIKFCLKIIYPKYNSYTFLVFLAIKFRLSYHKRVLAQKGIDMFRLRTVPPHVKWHLLKPNLEVNLPVLQHKCLVISKEQFIQLSAENLFFIDNGVLWLALKLTTDIKSKYKEKQSSENKDSIPDRYNLDFLTSELHKKLWTDKKSSSLEYVRIVPVVGSKLVQNDVAMASENELYNILSSFGLINCKEVTVSFHTIPSLQYAPSIAENAEVSLIVNEYDLSNEFIKEVLSNHFEIPKLVSLNDVFSIELTQDITNKYHCKYLDLVQTSGKLYFKCRKVNGRRDSDIKQHNENIIQSFFIVRGVTQLNLGENIHATKPRDEFFKPQLTNENMQVLQLCPTGLRQKFDQIQETIIPFITGEINDLSTSLSNPIIPMLLLTGPTGSGKHQLVKMLAKCNGLNCLPIDCNSLQSSTAKQTESKINLAVQKAKGASPVIVSLDNFEVFAVDPENNEDCRVMEYFMNTIIDLFQNYTKHPIIFIAVSEKVDLKPNIIRMFLEKFHMSRLNVQQRYEMLAWYASVMQLSIDGQQNSTNTMSKDEESLPKNTKDVLQRVAAKTETFLCGDIDTLVHFAMRESYLKQHNSYIHLPFEDPDLRLLQEEHFNCALESIRSLQSHHLDSPKIPKVHWEDIGGLDKLKTELLKTIEFPIKYPHLFKNSSLKRSGILLYGPPGCGKTLVAKAVSTELNVSFMSVKGPELLNMYIGQSEENVRKVFESARASSPCIVFLDELDALAPRRGAAGDSGGASDRVVSQLLAELDGVTSEEVARVIMGATNRPDLLEQSLLRPGRLDKLVYVGPYCGVEEKTRVLKALCRSYNLRGEVSLPDVAAALPASCTGADLLHVVSTARAAAVRALVRKLDSGLVKESELSPDSIVLGVSELWEGVDTFRPSVTDDELAYYESLQSQIACAWRACAARTEQQHAMQ</sequence>
<dbReference type="Proteomes" id="UP001064048">
    <property type="component" value="Chromosome 11"/>
</dbReference>
<protein>
    <submittedName>
        <fullName evidence="1">Uncharacterized protein</fullName>
    </submittedName>
</protein>
<accession>A0ACC0JLI7</accession>
<keyword evidence="2" id="KW-1185">Reference proteome</keyword>
<organism evidence="1 2">
    <name type="scientific">Choristoneura fumiferana</name>
    <name type="common">Spruce budworm moth</name>
    <name type="synonym">Archips fumiferana</name>
    <dbReference type="NCBI Taxonomy" id="7141"/>
    <lineage>
        <taxon>Eukaryota</taxon>
        <taxon>Metazoa</taxon>
        <taxon>Ecdysozoa</taxon>
        <taxon>Arthropoda</taxon>
        <taxon>Hexapoda</taxon>
        <taxon>Insecta</taxon>
        <taxon>Pterygota</taxon>
        <taxon>Neoptera</taxon>
        <taxon>Endopterygota</taxon>
        <taxon>Lepidoptera</taxon>
        <taxon>Glossata</taxon>
        <taxon>Ditrysia</taxon>
        <taxon>Tortricoidea</taxon>
        <taxon>Tortricidae</taxon>
        <taxon>Tortricinae</taxon>
        <taxon>Choristoneura</taxon>
    </lineage>
</organism>